<dbReference type="PROSITE" id="PS51752">
    <property type="entry name" value="JACALIN_LECTIN"/>
    <property type="match status" value="1"/>
</dbReference>
<dbReference type="InterPro" id="IPR001229">
    <property type="entry name" value="Jacalin-like_lectin_dom"/>
</dbReference>
<proteinExistence type="predicted"/>
<dbReference type="RefSeq" id="WP_014786470.1">
    <property type="nucleotide sequence ID" value="NC_018014.1"/>
</dbReference>
<evidence type="ECO:0000313" key="2">
    <source>
        <dbReference type="EMBL" id="AFL89206.1"/>
    </source>
</evidence>
<dbReference type="Pfam" id="PF01419">
    <property type="entry name" value="Jacalin"/>
    <property type="match status" value="1"/>
</dbReference>
<name>I3ZIY8_TERRK</name>
<dbReference type="Proteomes" id="UP000006056">
    <property type="component" value="Chromosome"/>
</dbReference>
<evidence type="ECO:0000313" key="3">
    <source>
        <dbReference type="Proteomes" id="UP000006056"/>
    </source>
</evidence>
<dbReference type="SUPFAM" id="SSF51101">
    <property type="entry name" value="Mannose-binding lectins"/>
    <property type="match status" value="1"/>
</dbReference>
<dbReference type="InterPro" id="IPR054586">
    <property type="entry name" value="MACPF_1_fungal"/>
</dbReference>
<dbReference type="GO" id="GO:0030246">
    <property type="term" value="F:carbohydrate binding"/>
    <property type="evidence" value="ECO:0007669"/>
    <property type="project" value="UniProtKB-KW"/>
</dbReference>
<dbReference type="Pfam" id="PF22693">
    <property type="entry name" value="MACPF_1"/>
    <property type="match status" value="1"/>
</dbReference>
<dbReference type="KEGG" id="trs:Terro_2974"/>
<sequence length="742" mass="81249">MPPIRLDLVRQLADGKTEKKYSAYDGDITQHTLANLRTHLSKDASILDGKDRFKDPGEDKDLDLSAESLFTLDEIINGGGNETGAKIRQPITIFTAAYIAEKNAPAPPPVVQPAPDPIIPLNVIRKPSGIGGKDKIIKILKSELYAMKLETLAEKLVSRGFILEGDLFVEQGTVIDKDRAVGRQVSEILETLDDKYSIELLSKTEAAKSIENDKWRDYVPAIKAADFKVDLTAPTLTDYTFAKDQTIEEKDGFGSIAIKLPASAKARQLSDMTEAERERLLINCRLYPRKGDDATCAALAMRDDIEFCGSNVITCKTIRLESSQLSRQDTVNFSYSEEISKWQTYMVEASKLGVSVPLTFGLNAGGGHSTTKQVFAKGVTAHLSKVLSLPKAEVILEGVELAKIFVDAVSAAVAQKSGLQLMKVLGKYGHFVATHFVLGGKIVCTSSKTLTDQNERDELGWSFNASASGAFEAQGVPVELGAGGGVTKGEKSDITKIDQRYELVVKTTGGFGEGSSSETAKLGGDWLHTISTQPLTWRVIGFKDEEIRPTLDYLTDETLKANAKTLLREYFVSQLVLRKSEAVGGSGGDVWSEQSLAKFNNRIAGYNALFGNNIDSIRFTYEDRGNGKQTTGEWHGWSKETEHPYTFGNNDEVVGIEVGWETSVDHIFIYTQSGANTSDAKGKKGGAVYSHLFKEPRIRGFHGRAGKFLDALGVYYYDLSNDLGGIHKSALLSLERYLFSPR</sequence>
<feature type="domain" description="Jacalin-type lectin" evidence="1">
    <location>
        <begin position="577"/>
        <end position="718"/>
    </location>
</feature>
<evidence type="ECO:0000259" key="1">
    <source>
        <dbReference type="PROSITE" id="PS51752"/>
    </source>
</evidence>
<dbReference type="InterPro" id="IPR036404">
    <property type="entry name" value="Jacalin-like_lectin_dom_sf"/>
</dbReference>
<keyword evidence="2" id="KW-0430">Lectin</keyword>
<dbReference type="PANTHER" id="PTHR46506">
    <property type="entry name" value="OS05G0143600 PROTEIN"/>
    <property type="match status" value="1"/>
</dbReference>
<organism evidence="2 3">
    <name type="scientific">Terriglobus roseus (strain DSM 18391 / NRRL B-41598 / KBS 63)</name>
    <dbReference type="NCBI Taxonomy" id="926566"/>
    <lineage>
        <taxon>Bacteria</taxon>
        <taxon>Pseudomonadati</taxon>
        <taxon>Acidobacteriota</taxon>
        <taxon>Terriglobia</taxon>
        <taxon>Terriglobales</taxon>
        <taxon>Acidobacteriaceae</taxon>
        <taxon>Terriglobus</taxon>
    </lineage>
</organism>
<dbReference type="EMBL" id="CP003379">
    <property type="protein sequence ID" value="AFL89206.1"/>
    <property type="molecule type" value="Genomic_DNA"/>
</dbReference>
<gene>
    <name evidence="2" type="ordered locus">Terro_2974</name>
</gene>
<dbReference type="AlphaFoldDB" id="I3ZIY8"/>
<keyword evidence="3" id="KW-1185">Reference proteome</keyword>
<protein>
    <submittedName>
        <fullName evidence="2">Jacalin-like lectin protein,MAC/perforin domain-containing protein</fullName>
    </submittedName>
</protein>
<dbReference type="HOGENOM" id="CLU_374248_0_0_0"/>
<dbReference type="OrthoDB" id="6635976at2"/>
<accession>I3ZIY8</accession>
<dbReference type="STRING" id="926566.Terro_2974"/>
<dbReference type="Gene3D" id="2.100.10.30">
    <property type="entry name" value="Jacalin-like lectin domain"/>
    <property type="match status" value="1"/>
</dbReference>
<reference evidence="2 3" key="1">
    <citation type="submission" date="2012-06" db="EMBL/GenBank/DDBJ databases">
        <title>Complete genome of Terriglobus roseus DSM 18391.</title>
        <authorList>
            <consortium name="US DOE Joint Genome Institute (JGI-PGF)"/>
            <person name="Lucas S."/>
            <person name="Copeland A."/>
            <person name="Lapidus A."/>
            <person name="Glavina del Rio T."/>
            <person name="Dalin E."/>
            <person name="Tice H."/>
            <person name="Bruce D."/>
            <person name="Goodwin L."/>
            <person name="Pitluck S."/>
            <person name="Peters L."/>
            <person name="Mikhailova N."/>
            <person name="Munk A.C.C."/>
            <person name="Kyrpides N."/>
            <person name="Mavromatis K."/>
            <person name="Ivanova N."/>
            <person name="Brettin T."/>
            <person name="Detter J.C."/>
            <person name="Han C."/>
            <person name="Larimer F."/>
            <person name="Land M."/>
            <person name="Hauser L."/>
            <person name="Markowitz V."/>
            <person name="Cheng J.-F."/>
            <person name="Hugenholtz P."/>
            <person name="Woyke T."/>
            <person name="Wu D."/>
            <person name="Brambilla E."/>
            <person name="Klenk H.-P."/>
            <person name="Eisen J.A."/>
        </authorList>
    </citation>
    <scope>NUCLEOTIDE SEQUENCE [LARGE SCALE GENOMIC DNA]</scope>
    <source>
        <strain evidence="3">DSM 18391 / NRRL B-41598 / KBS 63</strain>
    </source>
</reference>